<keyword evidence="6 8" id="KW-0067">ATP-binding</keyword>
<feature type="binding site" evidence="8">
    <location>
        <position position="245"/>
    </location>
    <ligand>
        <name>Mg(2+)</name>
        <dbReference type="ChEBI" id="CHEBI:18420"/>
    </ligand>
</feature>
<protein>
    <recommendedName>
        <fullName evidence="8">Protein nucleotidyltransferase YdiU</fullName>
        <ecNumber evidence="8">2.7.7.-</ecNumber>
    </recommendedName>
    <alternativeName>
        <fullName evidence="8">Protein adenylyltransferase YdiU</fullName>
        <ecNumber evidence="8">2.7.7.108</ecNumber>
    </alternativeName>
    <alternativeName>
        <fullName evidence="8">Protein uridylyltransferase YdiU</fullName>
        <ecNumber evidence="8">2.7.7.-</ecNumber>
    </alternativeName>
</protein>
<dbReference type="GO" id="GO:0070733">
    <property type="term" value="F:AMPylase activity"/>
    <property type="evidence" value="ECO:0007669"/>
    <property type="project" value="UniProtKB-EC"/>
</dbReference>
<dbReference type="InterPro" id="IPR003846">
    <property type="entry name" value="SelO"/>
</dbReference>
<gene>
    <name evidence="8" type="primary">ydiU</name>
    <name evidence="8" type="synonym">selO</name>
    <name evidence="9" type="ORF">SAMN04488044_0453</name>
</gene>
<evidence type="ECO:0000256" key="1">
    <source>
        <dbReference type="ARBA" id="ARBA00009747"/>
    </source>
</evidence>
<dbReference type="EC" id="2.7.7.108" evidence="8"/>
<keyword evidence="8" id="KW-0464">Manganese</keyword>
<comment type="catalytic activity">
    <reaction evidence="8">
        <text>L-seryl-[protein] + ATP = 3-O-(5'-adenylyl)-L-seryl-[protein] + diphosphate</text>
        <dbReference type="Rhea" id="RHEA:58120"/>
        <dbReference type="Rhea" id="RHEA-COMP:9863"/>
        <dbReference type="Rhea" id="RHEA-COMP:15073"/>
        <dbReference type="ChEBI" id="CHEBI:29999"/>
        <dbReference type="ChEBI" id="CHEBI:30616"/>
        <dbReference type="ChEBI" id="CHEBI:33019"/>
        <dbReference type="ChEBI" id="CHEBI:142516"/>
        <dbReference type="EC" id="2.7.7.108"/>
    </reaction>
</comment>
<keyword evidence="7 8" id="KW-0460">Magnesium</keyword>
<comment type="catalytic activity">
    <reaction evidence="8">
        <text>L-tyrosyl-[protein] + ATP = O-(5'-adenylyl)-L-tyrosyl-[protein] + diphosphate</text>
        <dbReference type="Rhea" id="RHEA:54288"/>
        <dbReference type="Rhea" id="RHEA-COMP:10136"/>
        <dbReference type="Rhea" id="RHEA-COMP:13846"/>
        <dbReference type="ChEBI" id="CHEBI:30616"/>
        <dbReference type="ChEBI" id="CHEBI:33019"/>
        <dbReference type="ChEBI" id="CHEBI:46858"/>
        <dbReference type="ChEBI" id="CHEBI:83624"/>
        <dbReference type="EC" id="2.7.7.108"/>
    </reaction>
</comment>
<feature type="binding site" evidence="8">
    <location>
        <position position="172"/>
    </location>
    <ligand>
        <name>ATP</name>
        <dbReference type="ChEBI" id="CHEBI:30616"/>
    </ligand>
</feature>
<dbReference type="PANTHER" id="PTHR32057">
    <property type="entry name" value="PROTEIN ADENYLYLTRANSFERASE SELO, MITOCHONDRIAL"/>
    <property type="match status" value="1"/>
</dbReference>
<keyword evidence="4 8" id="KW-0479">Metal-binding</keyword>
<comment type="catalytic activity">
    <reaction evidence="8">
        <text>L-seryl-[protein] + UTP = O-(5'-uridylyl)-L-seryl-[protein] + diphosphate</text>
        <dbReference type="Rhea" id="RHEA:64604"/>
        <dbReference type="Rhea" id="RHEA-COMP:9863"/>
        <dbReference type="Rhea" id="RHEA-COMP:16635"/>
        <dbReference type="ChEBI" id="CHEBI:29999"/>
        <dbReference type="ChEBI" id="CHEBI:33019"/>
        <dbReference type="ChEBI" id="CHEBI:46398"/>
        <dbReference type="ChEBI" id="CHEBI:156051"/>
    </reaction>
</comment>
<dbReference type="GO" id="GO:0000287">
    <property type="term" value="F:magnesium ion binding"/>
    <property type="evidence" value="ECO:0007669"/>
    <property type="project" value="UniProtKB-UniRule"/>
</dbReference>
<feature type="binding site" evidence="8">
    <location>
        <position position="87"/>
    </location>
    <ligand>
        <name>ATP</name>
        <dbReference type="ChEBI" id="CHEBI:30616"/>
    </ligand>
</feature>
<feature type="binding site" evidence="8">
    <location>
        <position position="254"/>
    </location>
    <ligand>
        <name>ATP</name>
        <dbReference type="ChEBI" id="CHEBI:30616"/>
    </ligand>
</feature>
<comment type="similarity">
    <text evidence="1 8">Belongs to the SELO family.</text>
</comment>
<dbReference type="NCBIfam" id="NF000658">
    <property type="entry name" value="PRK00029.1"/>
    <property type="match status" value="1"/>
</dbReference>
<feature type="binding site" evidence="8">
    <location>
        <position position="121"/>
    </location>
    <ligand>
        <name>ATP</name>
        <dbReference type="ChEBI" id="CHEBI:30616"/>
    </ligand>
</feature>
<keyword evidence="5 8" id="KW-0547">Nucleotide-binding</keyword>
<feature type="active site" description="Proton acceptor" evidence="8">
    <location>
        <position position="244"/>
    </location>
</feature>
<evidence type="ECO:0000256" key="8">
    <source>
        <dbReference type="HAMAP-Rule" id="MF_00692"/>
    </source>
</evidence>
<feature type="binding site" evidence="8">
    <location>
        <position position="179"/>
    </location>
    <ligand>
        <name>ATP</name>
        <dbReference type="ChEBI" id="CHEBI:30616"/>
    </ligand>
</feature>
<name>A0A1M5IUM3_9RHOB</name>
<evidence type="ECO:0000313" key="10">
    <source>
        <dbReference type="Proteomes" id="UP000184211"/>
    </source>
</evidence>
<comment type="catalytic activity">
    <reaction evidence="8">
        <text>L-tyrosyl-[protein] + UTP = O-(5'-uridylyl)-L-tyrosyl-[protein] + diphosphate</text>
        <dbReference type="Rhea" id="RHEA:83887"/>
        <dbReference type="Rhea" id="RHEA-COMP:10136"/>
        <dbReference type="Rhea" id="RHEA-COMP:20238"/>
        <dbReference type="ChEBI" id="CHEBI:33019"/>
        <dbReference type="ChEBI" id="CHEBI:46398"/>
        <dbReference type="ChEBI" id="CHEBI:46858"/>
        <dbReference type="ChEBI" id="CHEBI:90602"/>
    </reaction>
</comment>
<comment type="catalytic activity">
    <reaction evidence="8">
        <text>L-histidyl-[protein] + UTP = N(tele)-(5'-uridylyl)-L-histidyl-[protein] + diphosphate</text>
        <dbReference type="Rhea" id="RHEA:83891"/>
        <dbReference type="Rhea" id="RHEA-COMP:9745"/>
        <dbReference type="Rhea" id="RHEA-COMP:20239"/>
        <dbReference type="ChEBI" id="CHEBI:29979"/>
        <dbReference type="ChEBI" id="CHEBI:33019"/>
        <dbReference type="ChEBI" id="CHEBI:46398"/>
        <dbReference type="ChEBI" id="CHEBI:233474"/>
    </reaction>
</comment>
<comment type="function">
    <text evidence="8">Nucleotidyltransferase involved in the post-translational modification of proteins. It can catalyze the addition of adenosine monophosphate (AMP) or uridine monophosphate (UMP) to a protein, resulting in modifications known as AMPylation and UMPylation.</text>
</comment>
<dbReference type="GO" id="GO:0005524">
    <property type="term" value="F:ATP binding"/>
    <property type="evidence" value="ECO:0007669"/>
    <property type="project" value="UniProtKB-UniRule"/>
</dbReference>
<comment type="cofactor">
    <cofactor evidence="8">
        <name>Mg(2+)</name>
        <dbReference type="ChEBI" id="CHEBI:18420"/>
    </cofactor>
    <cofactor evidence="8">
        <name>Mn(2+)</name>
        <dbReference type="ChEBI" id="CHEBI:29035"/>
    </cofactor>
</comment>
<feature type="binding site" evidence="8">
    <location>
        <position position="89"/>
    </location>
    <ligand>
        <name>ATP</name>
        <dbReference type="ChEBI" id="CHEBI:30616"/>
    </ligand>
</feature>
<dbReference type="Proteomes" id="UP000184211">
    <property type="component" value="Unassembled WGS sequence"/>
</dbReference>
<evidence type="ECO:0000313" key="9">
    <source>
        <dbReference type="EMBL" id="SHG32042.1"/>
    </source>
</evidence>
<dbReference type="RefSeq" id="WP_072789835.1">
    <property type="nucleotide sequence ID" value="NZ_FQWM01000001.1"/>
</dbReference>
<evidence type="ECO:0000256" key="3">
    <source>
        <dbReference type="ARBA" id="ARBA00022695"/>
    </source>
</evidence>
<feature type="binding site" evidence="8">
    <location>
        <position position="254"/>
    </location>
    <ligand>
        <name>Mg(2+)</name>
        <dbReference type="ChEBI" id="CHEBI:18420"/>
    </ligand>
</feature>
<evidence type="ECO:0000256" key="6">
    <source>
        <dbReference type="ARBA" id="ARBA00022840"/>
    </source>
</evidence>
<proteinExistence type="inferred from homology"/>
<feature type="binding site" evidence="8">
    <location>
        <position position="122"/>
    </location>
    <ligand>
        <name>ATP</name>
        <dbReference type="ChEBI" id="CHEBI:30616"/>
    </ligand>
</feature>
<keyword evidence="2 8" id="KW-0808">Transferase</keyword>
<evidence type="ECO:0000256" key="5">
    <source>
        <dbReference type="ARBA" id="ARBA00022741"/>
    </source>
</evidence>
<comment type="catalytic activity">
    <reaction evidence="8">
        <text>L-threonyl-[protein] + ATP = 3-O-(5'-adenylyl)-L-threonyl-[protein] + diphosphate</text>
        <dbReference type="Rhea" id="RHEA:54292"/>
        <dbReference type="Rhea" id="RHEA-COMP:11060"/>
        <dbReference type="Rhea" id="RHEA-COMP:13847"/>
        <dbReference type="ChEBI" id="CHEBI:30013"/>
        <dbReference type="ChEBI" id="CHEBI:30616"/>
        <dbReference type="ChEBI" id="CHEBI:33019"/>
        <dbReference type="ChEBI" id="CHEBI:138113"/>
        <dbReference type="EC" id="2.7.7.108"/>
    </reaction>
</comment>
<feature type="binding site" evidence="8">
    <location>
        <position position="109"/>
    </location>
    <ligand>
        <name>ATP</name>
        <dbReference type="ChEBI" id="CHEBI:30616"/>
    </ligand>
</feature>
<accession>A0A1M5IUM3</accession>
<evidence type="ECO:0000256" key="7">
    <source>
        <dbReference type="ARBA" id="ARBA00022842"/>
    </source>
</evidence>
<keyword evidence="3 8" id="KW-0548">Nucleotidyltransferase</keyword>
<reference evidence="10" key="1">
    <citation type="submission" date="2016-11" db="EMBL/GenBank/DDBJ databases">
        <authorList>
            <person name="Varghese N."/>
            <person name="Submissions S."/>
        </authorList>
    </citation>
    <scope>NUCLEOTIDE SEQUENCE [LARGE SCALE GENOMIC DNA]</scope>
    <source>
        <strain evidence="10">DSM 28223</strain>
    </source>
</reference>
<dbReference type="Pfam" id="PF02696">
    <property type="entry name" value="SelO"/>
    <property type="match status" value="1"/>
</dbReference>
<dbReference type="OrthoDB" id="9776281at2"/>
<dbReference type="GO" id="GO:0030145">
    <property type="term" value="F:manganese ion binding"/>
    <property type="evidence" value="ECO:0007669"/>
    <property type="project" value="UniProtKB-UniRule"/>
</dbReference>
<keyword evidence="10" id="KW-1185">Reference proteome</keyword>
<dbReference type="HAMAP" id="MF_00692">
    <property type="entry name" value="SelO"/>
    <property type="match status" value="1"/>
</dbReference>
<feature type="binding site" evidence="8">
    <location>
        <position position="90"/>
    </location>
    <ligand>
        <name>ATP</name>
        <dbReference type="ChEBI" id="CHEBI:30616"/>
    </ligand>
</feature>
<sequence length="472" mass="51445">MTLSIPFANSYGSLPSQLFSRLNPTSVSAPKLIVFNDSLAESLGISGFDDTAALAQVFAGNEVPKGADPLAQLYAGHQFGQWNPQLGDGRALLLGEVQTGHQRFDIQLKGSGPTPYSRNGDGRAWLGPVLREYLVSEAMHALGIPTTRALAAVTTGDPVYREGALPGAVITRVASSHIRVGTFQVLAARQDHDGLQALFEYAVDRHYPTAQTPLDFLNAVIDAQARLVAKWMSVGFIHGVMNTDNCAISGETIDYGPCAFMDAFHPMQVFSSIDRRGRYAYGNQPDIIVWNMAQLATALVPLMPDVDAAVASFTEAVHAMPKLVHGYWRDAFAAKLGIGTPREDDVVLIQDLLSLMARENADFTNTFSNLPAGIDPENLSQSEDFATWKTAWKARIADEDSPEQRMQSVNPMIIPRNHQIEALVQSAVAGEFAPFHQMHQALATPFSVSDQHHYLTKPPLEEERVKATFCGT</sequence>
<dbReference type="AlphaFoldDB" id="A0A1M5IUM3"/>
<evidence type="ECO:0000256" key="2">
    <source>
        <dbReference type="ARBA" id="ARBA00022679"/>
    </source>
</evidence>
<evidence type="ECO:0000256" key="4">
    <source>
        <dbReference type="ARBA" id="ARBA00022723"/>
    </source>
</evidence>
<organism evidence="9 10">
    <name type="scientific">Cognatishimia maritima</name>
    <dbReference type="NCBI Taxonomy" id="870908"/>
    <lineage>
        <taxon>Bacteria</taxon>
        <taxon>Pseudomonadati</taxon>
        <taxon>Pseudomonadota</taxon>
        <taxon>Alphaproteobacteria</taxon>
        <taxon>Rhodobacterales</taxon>
        <taxon>Paracoccaceae</taxon>
        <taxon>Cognatishimia</taxon>
    </lineage>
</organism>
<dbReference type="PANTHER" id="PTHR32057:SF14">
    <property type="entry name" value="PROTEIN ADENYLYLTRANSFERASE SELO, MITOCHONDRIAL"/>
    <property type="match status" value="1"/>
</dbReference>
<dbReference type="STRING" id="870908.SAMN04488044_0453"/>
<dbReference type="EMBL" id="FQWM01000001">
    <property type="protein sequence ID" value="SHG32042.1"/>
    <property type="molecule type" value="Genomic_DNA"/>
</dbReference>
<dbReference type="EC" id="2.7.7.-" evidence="8"/>